<dbReference type="PROSITE" id="PS00086">
    <property type="entry name" value="CYTOCHROME_P450"/>
    <property type="match status" value="1"/>
</dbReference>
<evidence type="ECO:0000313" key="3">
    <source>
        <dbReference type="Proteomes" id="UP000285060"/>
    </source>
</evidence>
<dbReference type="GO" id="GO:0016705">
    <property type="term" value="F:oxidoreductase activity, acting on paired donors, with incorporation or reduction of molecular oxygen"/>
    <property type="evidence" value="ECO:0007669"/>
    <property type="project" value="InterPro"/>
</dbReference>
<dbReference type="EMBL" id="QUSY01000002">
    <property type="protein sequence ID" value="RHY35432.1"/>
    <property type="molecule type" value="Genomic_DNA"/>
</dbReference>
<evidence type="ECO:0000313" key="2">
    <source>
        <dbReference type="EMBL" id="RHY35432.1"/>
    </source>
</evidence>
<keyword evidence="1" id="KW-0812">Transmembrane</keyword>
<keyword evidence="3" id="KW-1185">Reference proteome</keyword>
<protein>
    <submittedName>
        <fullName evidence="2">Uncharacterized protein</fullName>
    </submittedName>
</protein>
<dbReference type="AlphaFoldDB" id="A0A3R7AGN0"/>
<accession>A0A3R7AGN0</accession>
<name>A0A3R7AGN0_9STRA</name>
<gene>
    <name evidence="2" type="ORF">DYB32_000093</name>
</gene>
<reference evidence="2 3" key="1">
    <citation type="submission" date="2018-08" db="EMBL/GenBank/DDBJ databases">
        <title>Aphanomyces genome sequencing and annotation.</title>
        <authorList>
            <person name="Minardi D."/>
            <person name="Oidtmann B."/>
            <person name="Van Der Giezen M."/>
            <person name="Studholme D.J."/>
        </authorList>
    </citation>
    <scope>NUCLEOTIDE SEQUENCE [LARGE SCALE GENOMIC DNA]</scope>
    <source>
        <strain evidence="2 3">NJM0002</strain>
    </source>
</reference>
<feature type="transmembrane region" description="Helical" evidence="1">
    <location>
        <begin position="15"/>
        <end position="33"/>
    </location>
</feature>
<dbReference type="VEuPathDB" id="FungiDB:H310_00505"/>
<feature type="transmembrane region" description="Helical" evidence="1">
    <location>
        <begin position="80"/>
        <end position="96"/>
    </location>
</feature>
<proteinExistence type="predicted"/>
<dbReference type="Proteomes" id="UP000285060">
    <property type="component" value="Unassembled WGS sequence"/>
</dbReference>
<feature type="transmembrane region" description="Helical" evidence="1">
    <location>
        <begin position="53"/>
        <end position="74"/>
    </location>
</feature>
<sequence>MLESGSLGLPLWQHWGYFVGGCIFPAVVLFIYLPTLLSYTDYSARDTDYHMKWLLAGFFSLLFTLVMWSIVLLVKSTTFFHEYLALVIYAFALLIVETENFMVQERQQVRYFPVTRHYSNYLALFGLFSEMVQHNSIPFSEGVKWCVGFLRTMAFTVSS</sequence>
<organism evidence="2 3">
    <name type="scientific">Aphanomyces invadans</name>
    <dbReference type="NCBI Taxonomy" id="157072"/>
    <lineage>
        <taxon>Eukaryota</taxon>
        <taxon>Sar</taxon>
        <taxon>Stramenopiles</taxon>
        <taxon>Oomycota</taxon>
        <taxon>Saprolegniomycetes</taxon>
        <taxon>Saprolegniales</taxon>
        <taxon>Verrucalvaceae</taxon>
        <taxon>Aphanomyces</taxon>
    </lineage>
</organism>
<dbReference type="GO" id="GO:0005506">
    <property type="term" value="F:iron ion binding"/>
    <property type="evidence" value="ECO:0007669"/>
    <property type="project" value="InterPro"/>
</dbReference>
<dbReference type="InterPro" id="IPR017972">
    <property type="entry name" value="Cyt_P450_CS"/>
</dbReference>
<keyword evidence="1" id="KW-1133">Transmembrane helix</keyword>
<comment type="caution">
    <text evidence="2">The sequence shown here is derived from an EMBL/GenBank/DDBJ whole genome shotgun (WGS) entry which is preliminary data.</text>
</comment>
<keyword evidence="1" id="KW-0472">Membrane</keyword>
<evidence type="ECO:0000256" key="1">
    <source>
        <dbReference type="SAM" id="Phobius"/>
    </source>
</evidence>